<keyword evidence="3" id="KW-1185">Reference proteome</keyword>
<dbReference type="RefSeq" id="WP_158346022.1">
    <property type="nucleotide sequence ID" value="NZ_JAHQCW010000020.1"/>
</dbReference>
<organism evidence="2 3">
    <name type="scientific">Diplocloster agilis</name>
    <dbReference type="NCBI Taxonomy" id="2850323"/>
    <lineage>
        <taxon>Bacteria</taxon>
        <taxon>Bacillati</taxon>
        <taxon>Bacillota</taxon>
        <taxon>Clostridia</taxon>
        <taxon>Lachnospirales</taxon>
        <taxon>Lachnospiraceae</taxon>
        <taxon>Diplocloster</taxon>
    </lineage>
</organism>
<evidence type="ECO:0000313" key="2">
    <source>
        <dbReference type="EMBL" id="MBU9737390.1"/>
    </source>
</evidence>
<sequence length="79" mass="9298">MKQDQSKLISKQEQSRPVSRQEQNQPVSRQEQNQSTLKQEQERAEMIRQNSKYREGNKPEPDNNPFFENHSNPLSSKGN</sequence>
<reference evidence="2" key="1">
    <citation type="submission" date="2021-06" db="EMBL/GenBank/DDBJ databases">
        <title>Description of novel taxa of the family Lachnospiraceae.</title>
        <authorList>
            <person name="Chaplin A.V."/>
            <person name="Sokolova S.R."/>
            <person name="Pikina A.P."/>
            <person name="Korzhanova M."/>
            <person name="Belova V."/>
            <person name="Korostin D."/>
            <person name="Efimov B.A."/>
        </authorList>
    </citation>
    <scope>NUCLEOTIDE SEQUENCE</scope>
    <source>
        <strain evidence="2">ASD5720</strain>
    </source>
</reference>
<dbReference type="EMBL" id="JAHQCW010000020">
    <property type="protein sequence ID" value="MBU9737390.1"/>
    <property type="molecule type" value="Genomic_DNA"/>
</dbReference>
<feature type="compositionally biased region" description="Polar residues" evidence="1">
    <location>
        <begin position="69"/>
        <end position="79"/>
    </location>
</feature>
<protein>
    <submittedName>
        <fullName evidence="2">Uncharacterized protein</fullName>
    </submittedName>
</protein>
<evidence type="ECO:0000313" key="3">
    <source>
        <dbReference type="Proteomes" id="UP000712157"/>
    </source>
</evidence>
<name>A0A949JY77_9FIRM</name>
<proteinExistence type="predicted"/>
<evidence type="ECO:0000256" key="1">
    <source>
        <dbReference type="SAM" id="MobiDB-lite"/>
    </source>
</evidence>
<gene>
    <name evidence="2" type="ORF">KTH89_12640</name>
</gene>
<accession>A0A949JY77</accession>
<feature type="compositionally biased region" description="Basic and acidic residues" evidence="1">
    <location>
        <begin position="39"/>
        <end position="61"/>
    </location>
</feature>
<comment type="caution">
    <text evidence="2">The sequence shown here is derived from an EMBL/GenBank/DDBJ whole genome shotgun (WGS) entry which is preliminary data.</text>
</comment>
<feature type="compositionally biased region" description="Polar residues" evidence="1">
    <location>
        <begin position="1"/>
        <end position="38"/>
    </location>
</feature>
<feature type="region of interest" description="Disordered" evidence="1">
    <location>
        <begin position="1"/>
        <end position="79"/>
    </location>
</feature>
<dbReference type="AlphaFoldDB" id="A0A949JY77"/>
<dbReference type="Proteomes" id="UP000712157">
    <property type="component" value="Unassembled WGS sequence"/>
</dbReference>